<evidence type="ECO:0000256" key="2">
    <source>
        <dbReference type="ARBA" id="ARBA00022729"/>
    </source>
</evidence>
<proteinExistence type="inferred from homology"/>
<organism evidence="4 5">
    <name type="scientific">Frankia alni (strain DSM 45986 / CECT 9034 / ACN14a)</name>
    <dbReference type="NCBI Taxonomy" id="326424"/>
    <lineage>
        <taxon>Bacteria</taxon>
        <taxon>Bacillati</taxon>
        <taxon>Actinomycetota</taxon>
        <taxon>Actinomycetes</taxon>
        <taxon>Frankiales</taxon>
        <taxon>Frankiaceae</taxon>
        <taxon>Frankia</taxon>
    </lineage>
</organism>
<dbReference type="HOGENOM" id="CLU_054023_0_0_11"/>
<dbReference type="Proteomes" id="UP000000657">
    <property type="component" value="Chromosome"/>
</dbReference>
<dbReference type="SUPFAM" id="SSF53822">
    <property type="entry name" value="Periplasmic binding protein-like I"/>
    <property type="match status" value="1"/>
</dbReference>
<reference evidence="4 5" key="1">
    <citation type="journal article" date="2007" name="Genome Res.">
        <title>Genome characteristics of facultatively symbiotic Frankia sp. strains reflect host range and host plant biogeography.</title>
        <authorList>
            <person name="Normand P."/>
            <person name="Lapierre P."/>
            <person name="Tisa L.S."/>
            <person name="Gogarten J.P."/>
            <person name="Alloisio N."/>
            <person name="Bagnarol E."/>
            <person name="Bassi C.A."/>
            <person name="Berry A.M."/>
            <person name="Bickhart D.M."/>
            <person name="Choisne N."/>
            <person name="Couloux A."/>
            <person name="Cournoyer B."/>
            <person name="Cruveiller S."/>
            <person name="Daubin V."/>
            <person name="Demange N."/>
            <person name="Francino M.P."/>
            <person name="Goltsman E."/>
            <person name="Huang Y."/>
            <person name="Kopp O.R."/>
            <person name="Labarre L."/>
            <person name="Lapidus A."/>
            <person name="Lavire C."/>
            <person name="Marechal J."/>
            <person name="Martinez M."/>
            <person name="Mastronunzio J.E."/>
            <person name="Mullin B.C."/>
            <person name="Niemann J."/>
            <person name="Pujic P."/>
            <person name="Rawnsley T."/>
            <person name="Rouy Z."/>
            <person name="Schenowitz C."/>
            <person name="Sellstedt A."/>
            <person name="Tavares F."/>
            <person name="Tomkins J.P."/>
            <person name="Vallenet D."/>
            <person name="Valverde C."/>
            <person name="Wall L.G."/>
            <person name="Wang Y."/>
            <person name="Medigue C."/>
            <person name="Benson D.R."/>
        </authorList>
    </citation>
    <scope>NUCLEOTIDE SEQUENCE [LARGE SCALE GENOMIC DNA]</scope>
    <source>
        <strain evidence="5">DSM 45986 / CECT 9034 / ACN14a</strain>
    </source>
</reference>
<dbReference type="eggNOG" id="COG0683">
    <property type="taxonomic scope" value="Bacteria"/>
</dbReference>
<name>Q0RE65_FRAAA</name>
<evidence type="ECO:0000256" key="1">
    <source>
        <dbReference type="ARBA" id="ARBA00010062"/>
    </source>
</evidence>
<dbReference type="Pfam" id="PF13458">
    <property type="entry name" value="Peripla_BP_6"/>
    <property type="match status" value="1"/>
</dbReference>
<accession>Q0RE65</accession>
<dbReference type="InterPro" id="IPR028081">
    <property type="entry name" value="Leu-bd"/>
</dbReference>
<comment type="similarity">
    <text evidence="1">Belongs to the leucine-binding protein family.</text>
</comment>
<gene>
    <name evidence="4" type="ordered locus">FRAAL5613</name>
</gene>
<evidence type="ECO:0000313" key="5">
    <source>
        <dbReference type="Proteomes" id="UP000000657"/>
    </source>
</evidence>
<dbReference type="KEGG" id="fal:FRAAL5613"/>
<dbReference type="InterPro" id="IPR028082">
    <property type="entry name" value="Peripla_BP_I"/>
</dbReference>
<dbReference type="AlphaFoldDB" id="Q0RE65"/>
<feature type="domain" description="Leucine-binding protein" evidence="3">
    <location>
        <begin position="32"/>
        <end position="375"/>
    </location>
</feature>
<dbReference type="STRING" id="326424.FRAAL5613"/>
<evidence type="ECO:0000259" key="3">
    <source>
        <dbReference type="Pfam" id="PF13458"/>
    </source>
</evidence>
<keyword evidence="5" id="KW-1185">Reference proteome</keyword>
<protein>
    <recommendedName>
        <fullName evidence="3">Leucine-binding protein domain-containing protein</fullName>
    </recommendedName>
</protein>
<dbReference type="EMBL" id="CT573213">
    <property type="protein sequence ID" value="CAJ64246.1"/>
    <property type="molecule type" value="Genomic_DNA"/>
</dbReference>
<evidence type="ECO:0000313" key="4">
    <source>
        <dbReference type="EMBL" id="CAJ64246.1"/>
    </source>
</evidence>
<dbReference type="CDD" id="cd06341">
    <property type="entry name" value="PBP1_ABC_ligand_binding-like"/>
    <property type="match status" value="1"/>
</dbReference>
<dbReference type="PANTHER" id="PTHR47235">
    <property type="entry name" value="BLR6548 PROTEIN"/>
    <property type="match status" value="1"/>
</dbReference>
<dbReference type="Gene3D" id="3.40.50.2300">
    <property type="match status" value="2"/>
</dbReference>
<dbReference type="PANTHER" id="PTHR47235:SF1">
    <property type="entry name" value="BLR6548 PROTEIN"/>
    <property type="match status" value="1"/>
</dbReference>
<keyword evidence="2" id="KW-0732">Signal</keyword>
<sequence length="394" mass="40800">MVALVAVGCRVSSDEKPTAPGCAEPGVTPDAVRLGLLYPDTGNAASLFAPFRAGVDARLGVADAAGGVGGRQVHYTWRDDASNPAGNEAGARALVQTDRVFGIIESTSVASGSAAYLHGARVPVTGTSLEAAWTQNDNMFSYSNMISDGPSVTTWGAFVAERGGRTAVIAQSAFSATSMTMADKLAVSLRAAGVRVVGRVDATGPIDIPGIGEKVRASGADVLVGAVTGAAFGQVVVGARAARANLRVILSPVSYDQRLLKVFGPVLAGLYTFVDYQPFEAGTPAHQRFLAGMVTYAPQVSPPAQQAALSGWISADMFLRGLAAAGPCPSRESFIRGLRGLKGYDADGLLPAPIDFSSHFGQINRCYTFLQVAADAQHFELVPPAPRCGEEIGQ</sequence>